<accession>A0A6V7QYY5</accession>
<dbReference type="EMBL" id="CAJEUB010000073">
    <property type="protein sequence ID" value="CAD1848218.1"/>
    <property type="molecule type" value="Genomic_DNA"/>
</dbReference>
<gene>
    <name evidence="1" type="ORF">CB5_LOCUS31429</name>
</gene>
<protein>
    <submittedName>
        <fullName evidence="1">Uncharacterized protein</fullName>
    </submittedName>
</protein>
<proteinExistence type="predicted"/>
<dbReference type="AlphaFoldDB" id="A0A6V7QYY5"/>
<sequence length="101" mass="11374">MTIQFDVVHSLMKDGIIGDMEHNGLLLGFPRDRATTKHDKISGDGAPRHRASSPIRVTIGGQLQRCWHTEQDFLSRTLLEVSKDSHRCIPVQHAGVLHELR</sequence>
<organism evidence="1">
    <name type="scientific">Ananas comosus var. bracteatus</name>
    <name type="common">red pineapple</name>
    <dbReference type="NCBI Taxonomy" id="296719"/>
    <lineage>
        <taxon>Eukaryota</taxon>
        <taxon>Viridiplantae</taxon>
        <taxon>Streptophyta</taxon>
        <taxon>Embryophyta</taxon>
        <taxon>Tracheophyta</taxon>
        <taxon>Spermatophyta</taxon>
        <taxon>Magnoliopsida</taxon>
        <taxon>Liliopsida</taxon>
        <taxon>Poales</taxon>
        <taxon>Bromeliaceae</taxon>
        <taxon>Bromelioideae</taxon>
        <taxon>Ananas</taxon>
    </lineage>
</organism>
<evidence type="ECO:0000313" key="1">
    <source>
        <dbReference type="EMBL" id="CAD1848218.1"/>
    </source>
</evidence>
<reference evidence="1" key="1">
    <citation type="submission" date="2020-07" db="EMBL/GenBank/DDBJ databases">
        <authorList>
            <person name="Lin J."/>
        </authorList>
    </citation>
    <scope>NUCLEOTIDE SEQUENCE</scope>
</reference>
<name>A0A6V7QYY5_ANACO</name>